<keyword evidence="12" id="KW-1185">Reference proteome</keyword>
<dbReference type="Pfam" id="PF00672">
    <property type="entry name" value="HAMP"/>
    <property type="match status" value="1"/>
</dbReference>
<dbReference type="SMART" id="SM00283">
    <property type="entry name" value="MA"/>
    <property type="match status" value="1"/>
</dbReference>
<accession>A0A1G7LP00</accession>
<dbReference type="PRINTS" id="PR00260">
    <property type="entry name" value="CHEMTRNSDUCR"/>
</dbReference>
<evidence type="ECO:0000256" key="2">
    <source>
        <dbReference type="ARBA" id="ARBA00022519"/>
    </source>
</evidence>
<feature type="transmembrane region" description="Helical" evidence="7">
    <location>
        <begin position="199"/>
        <end position="220"/>
    </location>
</feature>
<evidence type="ECO:0000259" key="8">
    <source>
        <dbReference type="PROSITE" id="PS50111"/>
    </source>
</evidence>
<feature type="domain" description="Methyl-accepting transducer" evidence="8">
    <location>
        <begin position="315"/>
        <end position="551"/>
    </location>
</feature>
<dbReference type="PROSITE" id="PS50111">
    <property type="entry name" value="CHEMOTAXIS_TRANSDUC_2"/>
    <property type="match status" value="1"/>
</dbReference>
<evidence type="ECO:0000259" key="10">
    <source>
        <dbReference type="PROSITE" id="PS50885"/>
    </source>
</evidence>
<dbReference type="InterPro" id="IPR003660">
    <property type="entry name" value="HAMP_dom"/>
</dbReference>
<dbReference type="Pfam" id="PF00015">
    <property type="entry name" value="MCPsignal"/>
    <property type="match status" value="1"/>
</dbReference>
<comment type="subcellular location">
    <subcellularLocation>
        <location evidence="1">Cell inner membrane</location>
        <topology evidence="1">Multi-pass membrane protein</topology>
    </subcellularLocation>
</comment>
<proteinExistence type="inferred from homology"/>
<gene>
    <name evidence="11" type="ORF">SAMN05216241_101325</name>
</gene>
<feature type="region of interest" description="Disordered" evidence="6">
    <location>
        <begin position="274"/>
        <end position="296"/>
    </location>
</feature>
<dbReference type="PANTHER" id="PTHR32089:SF112">
    <property type="entry name" value="LYSOZYME-LIKE PROTEIN-RELATED"/>
    <property type="match status" value="1"/>
</dbReference>
<name>A0A1G7LP00_9PROT</name>
<dbReference type="CDD" id="cd06225">
    <property type="entry name" value="HAMP"/>
    <property type="match status" value="1"/>
</dbReference>
<dbReference type="InterPro" id="IPR000727">
    <property type="entry name" value="T_SNARE_dom"/>
</dbReference>
<evidence type="ECO:0000256" key="5">
    <source>
        <dbReference type="PROSITE-ProRule" id="PRU00284"/>
    </source>
</evidence>
<keyword evidence="7" id="KW-0812">Transmembrane</keyword>
<comment type="similarity">
    <text evidence="4">Belongs to the methyl-accepting chemotaxis (MCP) protein family.</text>
</comment>
<evidence type="ECO:0000256" key="7">
    <source>
        <dbReference type="SAM" id="Phobius"/>
    </source>
</evidence>
<evidence type="ECO:0000313" key="12">
    <source>
        <dbReference type="Proteomes" id="UP000199415"/>
    </source>
</evidence>
<dbReference type="STRING" id="1082479.SAMN05216241_101325"/>
<dbReference type="PROSITE" id="PS50885">
    <property type="entry name" value="HAMP"/>
    <property type="match status" value="1"/>
</dbReference>
<protein>
    <submittedName>
        <fullName evidence="11">Methyl-accepting chemotaxis protein</fullName>
    </submittedName>
</protein>
<feature type="transmembrane region" description="Helical" evidence="7">
    <location>
        <begin position="22"/>
        <end position="43"/>
    </location>
</feature>
<keyword evidence="2" id="KW-0997">Cell inner membrane</keyword>
<dbReference type="AlphaFoldDB" id="A0A1G7LP00"/>
<dbReference type="RefSeq" id="WP_090018355.1">
    <property type="nucleotide sequence ID" value="NZ_FNCE01000001.1"/>
</dbReference>
<evidence type="ECO:0000256" key="6">
    <source>
        <dbReference type="SAM" id="MobiDB-lite"/>
    </source>
</evidence>
<dbReference type="EMBL" id="FNCE01000001">
    <property type="protein sequence ID" value="SDF51257.1"/>
    <property type="molecule type" value="Genomic_DNA"/>
</dbReference>
<feature type="domain" description="HAMP" evidence="10">
    <location>
        <begin position="221"/>
        <end position="274"/>
    </location>
</feature>
<dbReference type="PROSITE" id="PS50192">
    <property type="entry name" value="T_SNARE"/>
    <property type="match status" value="1"/>
</dbReference>
<keyword evidence="7" id="KW-1133">Transmembrane helix</keyword>
<sequence>MPVPGFRPVQNALSNIRIGPKLLALVVIAVAGMAGLTGLNMATSSHNMHGLERVNTASNNVAKIGQTIAQPLGRLRALTLSLVLAPDAETRSRIAEKIPAQVKMLDGAFDAWGERVPDAMRDHYEATREHWQAYKKLIAHTREQIDKGYREAAFLNEVEKARAQFETLNTHVADAMRRTNERSAELYQSTIANAENMRAMTLTIGAGAAVLLALVGFVIARSIGRPVTALTDSMTRLADGDTETEVPGTDRRDELGGMARAVQVFKDNTLEMQRLSREKEEADRRASEERKQARQDLANRFEQSVKRAFEELTQAAQSMQDNARTMTQVTATVREKTDSVSRNTETAAENVKTVASSVSQMESSIQEISSQIQQSTEMTRSAVDESERANERIETLNQSAQSIGEVVTLIQDIAERTNLLALNATIEAARAGEAGKGFAVVADEVKSLANQTQKATEQISQQIQAIQSETRQGVEAIRSIGETVRKVNEIASAIASSVEEQASASSEIARNIEAASNGAEQTRQDVEALESSAGEGERTGQQVADSADRVAAQADTVQQEIDNFLGQIRAT</sequence>
<dbReference type="GO" id="GO:0006935">
    <property type="term" value="P:chemotaxis"/>
    <property type="evidence" value="ECO:0007669"/>
    <property type="project" value="InterPro"/>
</dbReference>
<evidence type="ECO:0000259" key="9">
    <source>
        <dbReference type="PROSITE" id="PS50192"/>
    </source>
</evidence>
<reference evidence="11 12" key="1">
    <citation type="submission" date="2016-10" db="EMBL/GenBank/DDBJ databases">
        <authorList>
            <person name="de Groot N.N."/>
        </authorList>
    </citation>
    <scope>NUCLEOTIDE SEQUENCE [LARGE SCALE GENOMIC DNA]</scope>
    <source>
        <strain evidence="11 12">DSM 25584</strain>
    </source>
</reference>
<organism evidence="11 12">
    <name type="scientific">Limimonas halophila</name>
    <dbReference type="NCBI Taxonomy" id="1082479"/>
    <lineage>
        <taxon>Bacteria</taxon>
        <taxon>Pseudomonadati</taxon>
        <taxon>Pseudomonadota</taxon>
        <taxon>Alphaproteobacteria</taxon>
        <taxon>Rhodospirillales</taxon>
        <taxon>Rhodovibrionaceae</taxon>
        <taxon>Limimonas</taxon>
    </lineage>
</organism>
<evidence type="ECO:0000256" key="4">
    <source>
        <dbReference type="ARBA" id="ARBA00029447"/>
    </source>
</evidence>
<keyword evidence="7" id="KW-0472">Membrane</keyword>
<dbReference type="OrthoDB" id="8432247at2"/>
<dbReference type="GO" id="GO:0007165">
    <property type="term" value="P:signal transduction"/>
    <property type="evidence" value="ECO:0007669"/>
    <property type="project" value="UniProtKB-KW"/>
</dbReference>
<dbReference type="InterPro" id="IPR004090">
    <property type="entry name" value="Chemotax_Me-accpt_rcpt"/>
</dbReference>
<dbReference type="Gene3D" id="6.10.340.10">
    <property type="match status" value="1"/>
</dbReference>
<evidence type="ECO:0000256" key="3">
    <source>
        <dbReference type="ARBA" id="ARBA00023224"/>
    </source>
</evidence>
<dbReference type="PANTHER" id="PTHR32089">
    <property type="entry name" value="METHYL-ACCEPTING CHEMOTAXIS PROTEIN MCPB"/>
    <property type="match status" value="1"/>
</dbReference>
<dbReference type="SMART" id="SM00304">
    <property type="entry name" value="HAMP"/>
    <property type="match status" value="1"/>
</dbReference>
<dbReference type="Gene3D" id="1.10.287.950">
    <property type="entry name" value="Methyl-accepting chemotaxis protein"/>
    <property type="match status" value="1"/>
</dbReference>
<evidence type="ECO:0000313" key="11">
    <source>
        <dbReference type="EMBL" id="SDF51257.1"/>
    </source>
</evidence>
<dbReference type="Proteomes" id="UP000199415">
    <property type="component" value="Unassembled WGS sequence"/>
</dbReference>
<keyword evidence="3 5" id="KW-0807">Transducer</keyword>
<dbReference type="SUPFAM" id="SSF58104">
    <property type="entry name" value="Methyl-accepting chemotaxis protein (MCP) signaling domain"/>
    <property type="match status" value="1"/>
</dbReference>
<feature type="domain" description="T-SNARE coiled-coil homology" evidence="9">
    <location>
        <begin position="467"/>
        <end position="529"/>
    </location>
</feature>
<dbReference type="GO" id="GO:0005886">
    <property type="term" value="C:plasma membrane"/>
    <property type="evidence" value="ECO:0007669"/>
    <property type="project" value="UniProtKB-SubCell"/>
</dbReference>
<feature type="region of interest" description="Disordered" evidence="6">
    <location>
        <begin position="515"/>
        <end position="551"/>
    </location>
</feature>
<dbReference type="InterPro" id="IPR004089">
    <property type="entry name" value="MCPsignal_dom"/>
</dbReference>
<dbReference type="GO" id="GO:0004888">
    <property type="term" value="F:transmembrane signaling receptor activity"/>
    <property type="evidence" value="ECO:0007669"/>
    <property type="project" value="InterPro"/>
</dbReference>
<keyword evidence="2" id="KW-1003">Cell membrane</keyword>
<evidence type="ECO:0000256" key="1">
    <source>
        <dbReference type="ARBA" id="ARBA00004429"/>
    </source>
</evidence>